<name>A0A8H3QIW7_9GLOM</name>
<dbReference type="Proteomes" id="UP000615446">
    <property type="component" value="Unassembled WGS sequence"/>
</dbReference>
<sequence>MYFYEYILHSTAKWDETTHHHSLTFIDVGNVCITSIRNVKGTYAQFYNFGASKTRDRKRGKEVDSSSNESDRNVIFGFHWAKFNFPKTKIAGLELLRIR</sequence>
<dbReference type="EMBL" id="BLAL01000061">
    <property type="protein sequence ID" value="GES82625.1"/>
    <property type="molecule type" value="Genomic_DNA"/>
</dbReference>
<comment type="caution">
    <text evidence="1">The sequence shown here is derived from an EMBL/GenBank/DDBJ whole genome shotgun (WGS) entry which is preliminary data.</text>
</comment>
<proteinExistence type="predicted"/>
<gene>
    <name evidence="1" type="ORF">RCL2_000981900</name>
</gene>
<evidence type="ECO:0000313" key="2">
    <source>
        <dbReference type="Proteomes" id="UP000615446"/>
    </source>
</evidence>
<organism evidence="1 2">
    <name type="scientific">Rhizophagus clarus</name>
    <dbReference type="NCBI Taxonomy" id="94130"/>
    <lineage>
        <taxon>Eukaryota</taxon>
        <taxon>Fungi</taxon>
        <taxon>Fungi incertae sedis</taxon>
        <taxon>Mucoromycota</taxon>
        <taxon>Glomeromycotina</taxon>
        <taxon>Glomeromycetes</taxon>
        <taxon>Glomerales</taxon>
        <taxon>Glomeraceae</taxon>
        <taxon>Rhizophagus</taxon>
    </lineage>
</organism>
<accession>A0A8H3QIW7</accession>
<reference evidence="1" key="1">
    <citation type="submission" date="2019-10" db="EMBL/GenBank/DDBJ databases">
        <title>Conservation and host-specific expression of non-tandemly repeated heterogenous ribosome RNA gene in arbuscular mycorrhizal fungi.</title>
        <authorList>
            <person name="Maeda T."/>
            <person name="Kobayashi Y."/>
            <person name="Nakagawa T."/>
            <person name="Ezawa T."/>
            <person name="Yamaguchi K."/>
            <person name="Bino T."/>
            <person name="Nishimoto Y."/>
            <person name="Shigenobu S."/>
            <person name="Kawaguchi M."/>
        </authorList>
    </citation>
    <scope>NUCLEOTIDE SEQUENCE</scope>
    <source>
        <strain evidence="1">HR1</strain>
    </source>
</reference>
<dbReference type="AlphaFoldDB" id="A0A8H3QIW7"/>
<protein>
    <submittedName>
        <fullName evidence="1">Uncharacterized protein</fullName>
    </submittedName>
</protein>
<evidence type="ECO:0000313" key="1">
    <source>
        <dbReference type="EMBL" id="GES82625.1"/>
    </source>
</evidence>